<dbReference type="Gene3D" id="1.10.10.10">
    <property type="entry name" value="Winged helix-like DNA-binding domain superfamily/Winged helix DNA-binding domain"/>
    <property type="match status" value="1"/>
</dbReference>
<evidence type="ECO:0000256" key="3">
    <source>
        <dbReference type="ARBA" id="ARBA00023163"/>
    </source>
</evidence>
<dbReference type="RefSeq" id="WP_271175097.1">
    <property type="nucleotide sequence ID" value="NZ_BSEO01000014.1"/>
</dbReference>
<evidence type="ECO:0000313" key="6">
    <source>
        <dbReference type="Proteomes" id="UP001142317"/>
    </source>
</evidence>
<dbReference type="Pfam" id="PF01638">
    <property type="entry name" value="HxlR"/>
    <property type="match status" value="1"/>
</dbReference>
<accession>A0A9W6HIC9</accession>
<keyword evidence="3" id="KW-0804">Transcription</keyword>
<gene>
    <name evidence="5" type="primary">ytfH</name>
    <name evidence="5" type="ORF">GCM10017586_28370</name>
</gene>
<dbReference type="Proteomes" id="UP001142317">
    <property type="component" value="Unassembled WGS sequence"/>
</dbReference>
<keyword evidence="6" id="KW-1185">Reference proteome</keyword>
<reference evidence="5" key="2">
    <citation type="submission" date="2023-01" db="EMBL/GenBank/DDBJ databases">
        <authorList>
            <person name="Sun Q."/>
            <person name="Evtushenko L."/>
        </authorList>
    </citation>
    <scope>NUCLEOTIDE SEQUENCE</scope>
    <source>
        <strain evidence="5">VKM Ac-1447</strain>
    </source>
</reference>
<comment type="caution">
    <text evidence="5">The sequence shown here is derived from an EMBL/GenBank/DDBJ whole genome shotgun (WGS) entry which is preliminary data.</text>
</comment>
<dbReference type="PANTHER" id="PTHR33204">
    <property type="entry name" value="TRANSCRIPTIONAL REGULATOR, MARR FAMILY"/>
    <property type="match status" value="1"/>
</dbReference>
<evidence type="ECO:0000256" key="2">
    <source>
        <dbReference type="ARBA" id="ARBA00023125"/>
    </source>
</evidence>
<keyword evidence="1" id="KW-0805">Transcription regulation</keyword>
<reference evidence="5" key="1">
    <citation type="journal article" date="2014" name="Int. J. Syst. Evol. Microbiol.">
        <title>Complete genome sequence of Corynebacterium casei LMG S-19264T (=DSM 44701T), isolated from a smear-ripened cheese.</title>
        <authorList>
            <consortium name="US DOE Joint Genome Institute (JGI-PGF)"/>
            <person name="Walter F."/>
            <person name="Albersmeier A."/>
            <person name="Kalinowski J."/>
            <person name="Ruckert C."/>
        </authorList>
    </citation>
    <scope>NUCLEOTIDE SEQUENCE</scope>
    <source>
        <strain evidence="5">VKM Ac-1447</strain>
    </source>
</reference>
<proteinExistence type="predicted"/>
<keyword evidence="2" id="KW-0238">DNA-binding</keyword>
<dbReference type="AlphaFoldDB" id="A0A9W6HIC9"/>
<evidence type="ECO:0000259" key="4">
    <source>
        <dbReference type="PROSITE" id="PS51118"/>
    </source>
</evidence>
<dbReference type="InterPro" id="IPR036388">
    <property type="entry name" value="WH-like_DNA-bd_sf"/>
</dbReference>
<dbReference type="GO" id="GO:0003677">
    <property type="term" value="F:DNA binding"/>
    <property type="evidence" value="ECO:0007669"/>
    <property type="project" value="UniProtKB-KW"/>
</dbReference>
<evidence type="ECO:0000313" key="5">
    <source>
        <dbReference type="EMBL" id="GLJ81154.1"/>
    </source>
</evidence>
<dbReference type="EMBL" id="BSEO01000014">
    <property type="protein sequence ID" value="GLJ81154.1"/>
    <property type="molecule type" value="Genomic_DNA"/>
</dbReference>
<dbReference type="InterPro" id="IPR002577">
    <property type="entry name" value="HTH_HxlR"/>
</dbReference>
<dbReference type="InterPro" id="IPR036390">
    <property type="entry name" value="WH_DNA-bd_sf"/>
</dbReference>
<name>A0A9W6HIC9_9MICO</name>
<dbReference type="PANTHER" id="PTHR33204:SF37">
    <property type="entry name" value="HTH-TYPE TRANSCRIPTIONAL REGULATOR YODB"/>
    <property type="match status" value="1"/>
</dbReference>
<feature type="domain" description="HTH hxlR-type" evidence="4">
    <location>
        <begin position="20"/>
        <end position="118"/>
    </location>
</feature>
<organism evidence="5 6">
    <name type="scientific">Microbacterium imperiale</name>
    <dbReference type="NCBI Taxonomy" id="33884"/>
    <lineage>
        <taxon>Bacteria</taxon>
        <taxon>Bacillati</taxon>
        <taxon>Actinomycetota</taxon>
        <taxon>Actinomycetes</taxon>
        <taxon>Micrococcales</taxon>
        <taxon>Microbacteriaceae</taxon>
        <taxon>Microbacterium</taxon>
    </lineage>
</organism>
<evidence type="ECO:0000256" key="1">
    <source>
        <dbReference type="ARBA" id="ARBA00023015"/>
    </source>
</evidence>
<protein>
    <submittedName>
        <fullName evidence="5">Transcriptional regulator</fullName>
    </submittedName>
</protein>
<sequence length="126" mass="14118">MTVSFAELQQRSDRAFTESCPTRVVLDHVMSKWGVLVLLALTDGTARWGELRRSVAGISEKMLASTLRTLEADGIVRRTAYPEVPPRVEYALTPRGDELMERMMPLMEWVADNADEIVEQGARPVA</sequence>
<dbReference type="SUPFAM" id="SSF46785">
    <property type="entry name" value="Winged helix' DNA-binding domain"/>
    <property type="match status" value="1"/>
</dbReference>
<dbReference type="PROSITE" id="PS51118">
    <property type="entry name" value="HTH_HXLR"/>
    <property type="match status" value="1"/>
</dbReference>